<feature type="region of interest" description="Disordered" evidence="1">
    <location>
        <begin position="355"/>
        <end position="488"/>
    </location>
</feature>
<evidence type="ECO:0000256" key="2">
    <source>
        <dbReference type="SAM" id="Phobius"/>
    </source>
</evidence>
<dbReference type="AlphaFoldDB" id="A0AA39ML87"/>
<feature type="transmembrane region" description="Helical" evidence="2">
    <location>
        <begin position="748"/>
        <end position="767"/>
    </location>
</feature>
<feature type="compositionally biased region" description="Basic residues" evidence="1">
    <location>
        <begin position="391"/>
        <end position="402"/>
    </location>
</feature>
<sequence length="795" mass="88681">MSTAAMTDEREVERDDTTKTLDGETDMILTIVLPPFPKGWVKGSRLPFLESFQIPFAYHCSQGVTPAKEFVDTVTNQYLRIYWWDLPVDEEPTSSPVPPHLEVLMPDRKALKAAKILQFTMSIYNWLDYRWKHPKSGPAPSLANQRNPRSADPFHLLLCNVAGVDIGRSRALTAAERWSKDHYGTVKEDVDEQLGGEGRAHIGAATTHMQKQFAALPPEEWKKYEVLAKEEGNAAREARHLAIENAGELLTPTEAQKSLDRLAATMGPFLKKMASMFGLHAALYIAGPEPRKGGQINASTSHLFLWNIQIQRLLVTEKSIRMFEQWVETCYTEEEKHARSLPPDELTRDAQAWKPFDSTDGMDLDSPSAKRGHDEIDKVEDDDEVEEERPKKKKKKTMKKKSAKVDSAGKKMAGEKKGEKKKEGAKNAEDEGLDNTQACPRPESDAKKAEKKREGEKDAEDQGFDNAQARPPCPRPKPLHDVGNHSGTVPTPFSLANIDPALLLESGILGHPDMDYRAPEDGPMEHQNMNGSYGSVAPITGPNDNPNPFVVPDEHPDAMLFHSSPVNEIGTSPTHSHHRSVPPSDNDIESPPSPCPDKGEIPPAHSSVAPEEDLPPDALLLQRESWKPWYAQIHKTFDALDLPGQWSMVTMYLTLLEGRNTFEKGTAEDSLTAEGQPKWLSHWVHCGRKAVPHKVMPDLTSIGEEWWMFWKGLQPVWHDIDRVKGPLSASHRGDIVGEKEWGELSKRGVNGVITAVAGLAFWGVVALGGTRRQKDMWDNAVEETKWVLQAMASPQ</sequence>
<reference evidence="3" key="1">
    <citation type="submission" date="2023-06" db="EMBL/GenBank/DDBJ databases">
        <authorList>
            <consortium name="Lawrence Berkeley National Laboratory"/>
            <person name="Ahrendt S."/>
            <person name="Sahu N."/>
            <person name="Indic B."/>
            <person name="Wong-Bajracharya J."/>
            <person name="Merenyi Z."/>
            <person name="Ke H.-M."/>
            <person name="Monk M."/>
            <person name="Kocsube S."/>
            <person name="Drula E."/>
            <person name="Lipzen A."/>
            <person name="Balint B."/>
            <person name="Henrissat B."/>
            <person name="Andreopoulos B."/>
            <person name="Martin F.M."/>
            <person name="Harder C.B."/>
            <person name="Rigling D."/>
            <person name="Ford K.L."/>
            <person name="Foster G.D."/>
            <person name="Pangilinan J."/>
            <person name="Papanicolaou A."/>
            <person name="Barry K."/>
            <person name="LaButti K."/>
            <person name="Viragh M."/>
            <person name="Koriabine M."/>
            <person name="Yan M."/>
            <person name="Riley R."/>
            <person name="Champramary S."/>
            <person name="Plett K.L."/>
            <person name="Tsai I.J."/>
            <person name="Slot J."/>
            <person name="Sipos G."/>
            <person name="Plett J."/>
            <person name="Nagy L.G."/>
            <person name="Grigoriev I.V."/>
        </authorList>
    </citation>
    <scope>NUCLEOTIDE SEQUENCE</scope>
    <source>
        <strain evidence="3">FPL87.14</strain>
    </source>
</reference>
<feature type="compositionally biased region" description="Acidic residues" evidence="1">
    <location>
        <begin position="377"/>
        <end position="387"/>
    </location>
</feature>
<gene>
    <name evidence="3" type="ORF">EV421DRAFT_1906636</name>
</gene>
<feature type="compositionally biased region" description="Basic and acidic residues" evidence="1">
    <location>
        <begin position="403"/>
        <end position="429"/>
    </location>
</feature>
<evidence type="ECO:0000313" key="4">
    <source>
        <dbReference type="Proteomes" id="UP001175226"/>
    </source>
</evidence>
<feature type="region of interest" description="Disordered" evidence="1">
    <location>
        <begin position="565"/>
        <end position="612"/>
    </location>
</feature>
<feature type="compositionally biased region" description="Basic and acidic residues" evidence="1">
    <location>
        <begin position="442"/>
        <end position="456"/>
    </location>
</feature>
<keyword evidence="2" id="KW-0472">Membrane</keyword>
<keyword evidence="4" id="KW-1185">Reference proteome</keyword>
<proteinExistence type="predicted"/>
<name>A0AA39ML87_9AGAR</name>
<accession>A0AA39ML87</accession>
<keyword evidence="2" id="KW-0812">Transmembrane</keyword>
<dbReference type="Proteomes" id="UP001175226">
    <property type="component" value="Unassembled WGS sequence"/>
</dbReference>
<comment type="caution">
    <text evidence="3">The sequence shown here is derived from an EMBL/GenBank/DDBJ whole genome shotgun (WGS) entry which is preliminary data.</text>
</comment>
<dbReference type="EMBL" id="JAUEPT010000043">
    <property type="protein sequence ID" value="KAK0438392.1"/>
    <property type="molecule type" value="Genomic_DNA"/>
</dbReference>
<protein>
    <submittedName>
        <fullName evidence="3">Uncharacterized protein</fullName>
    </submittedName>
</protein>
<evidence type="ECO:0000313" key="3">
    <source>
        <dbReference type="EMBL" id="KAK0438392.1"/>
    </source>
</evidence>
<organism evidence="3 4">
    <name type="scientific">Armillaria borealis</name>
    <dbReference type="NCBI Taxonomy" id="47425"/>
    <lineage>
        <taxon>Eukaryota</taxon>
        <taxon>Fungi</taxon>
        <taxon>Dikarya</taxon>
        <taxon>Basidiomycota</taxon>
        <taxon>Agaricomycotina</taxon>
        <taxon>Agaricomycetes</taxon>
        <taxon>Agaricomycetidae</taxon>
        <taxon>Agaricales</taxon>
        <taxon>Marasmiineae</taxon>
        <taxon>Physalacriaceae</taxon>
        <taxon>Armillaria</taxon>
    </lineage>
</organism>
<feature type="compositionally biased region" description="Polar residues" evidence="1">
    <location>
        <begin position="565"/>
        <end position="574"/>
    </location>
</feature>
<evidence type="ECO:0000256" key="1">
    <source>
        <dbReference type="SAM" id="MobiDB-lite"/>
    </source>
</evidence>
<keyword evidence="2" id="KW-1133">Transmembrane helix</keyword>